<evidence type="ECO:0000313" key="9">
    <source>
        <dbReference type="Proteomes" id="UP000011131"/>
    </source>
</evidence>
<dbReference type="InterPro" id="IPR002577">
    <property type="entry name" value="HTH_HxlR"/>
</dbReference>
<dbReference type="RefSeq" id="WP_015347788.1">
    <property type="nucleotide sequence ID" value="NC_020126.1"/>
</dbReference>
<evidence type="ECO:0000259" key="6">
    <source>
        <dbReference type="PROSITE" id="PS51118"/>
    </source>
</evidence>
<proteinExistence type="predicted"/>
<evidence type="ECO:0000256" key="1">
    <source>
        <dbReference type="ARBA" id="ARBA00022818"/>
    </source>
</evidence>
<reference evidence="8 9" key="1">
    <citation type="journal article" date="2013" name="Genome Announc.">
        <title>Complete genome sequence of Myxococcus stipitatus strain DSM 14675, a fruiting myxobacterium.</title>
        <authorList>
            <person name="Huntley S."/>
            <person name="Kneip S."/>
            <person name="Treuner-Lange A."/>
            <person name="Sogaard-Andersen L."/>
        </authorList>
    </citation>
    <scope>NUCLEOTIDE SEQUENCE [LARGE SCALE GENOMIC DNA]</scope>
    <source>
        <strain evidence="9">DSM 14675 / JCM 12634 / Mx s8</strain>
    </source>
</reference>
<evidence type="ECO:0000256" key="5">
    <source>
        <dbReference type="PROSITE-ProRule" id="PRU00493"/>
    </source>
</evidence>
<evidence type="ECO:0000259" key="7">
    <source>
        <dbReference type="PROSITE" id="PS51149"/>
    </source>
</evidence>
<evidence type="ECO:0000256" key="3">
    <source>
        <dbReference type="ARBA" id="ARBA00023125"/>
    </source>
</evidence>
<dbReference type="SUPFAM" id="SSF46785">
    <property type="entry name" value="Winged helix' DNA-binding domain"/>
    <property type="match status" value="1"/>
</dbReference>
<keyword evidence="2" id="KW-0805">Transcription regulation</keyword>
<keyword evidence="9" id="KW-1185">Reference proteome</keyword>
<evidence type="ECO:0000256" key="2">
    <source>
        <dbReference type="ARBA" id="ARBA00023015"/>
    </source>
</evidence>
<dbReference type="Gene3D" id="1.10.10.10">
    <property type="entry name" value="Winged helix-like DNA-binding domain superfamily/Winged helix DNA-binding domain"/>
    <property type="match status" value="1"/>
</dbReference>
<dbReference type="PROSITE" id="PS51118">
    <property type="entry name" value="HTH_HXLR"/>
    <property type="match status" value="1"/>
</dbReference>
<dbReference type="InterPro" id="IPR036388">
    <property type="entry name" value="WH-like_DNA-bd_sf"/>
</dbReference>
<dbReference type="KEGG" id="msd:MYSTI_02199"/>
<keyword evidence="1 5" id="KW-0556">Organic radical</keyword>
<feature type="domain" description="Glycine radical" evidence="7">
    <location>
        <begin position="1"/>
        <end position="74"/>
    </location>
</feature>
<feature type="modified residue" description="Glycine radical" evidence="5">
    <location>
        <position position="47"/>
    </location>
</feature>
<protein>
    <submittedName>
        <fullName evidence="8">HxlR family transcriptional regulator</fullName>
    </submittedName>
</protein>
<accession>L7U429</accession>
<dbReference type="PROSITE" id="PS51149">
    <property type="entry name" value="GLY_RADICAL_2"/>
    <property type="match status" value="1"/>
</dbReference>
<dbReference type="GO" id="GO:0003677">
    <property type="term" value="F:DNA binding"/>
    <property type="evidence" value="ECO:0007669"/>
    <property type="project" value="UniProtKB-KW"/>
</dbReference>
<dbReference type="Pfam" id="PF01638">
    <property type="entry name" value="HxlR"/>
    <property type="match status" value="1"/>
</dbReference>
<keyword evidence="4" id="KW-0804">Transcription</keyword>
<dbReference type="HOGENOM" id="CLU_111585_5_1_7"/>
<organism evidence="8 9">
    <name type="scientific">Myxococcus stipitatus (strain DSM 14675 / JCM 12634 / Mx s8)</name>
    <dbReference type="NCBI Taxonomy" id="1278073"/>
    <lineage>
        <taxon>Bacteria</taxon>
        <taxon>Pseudomonadati</taxon>
        <taxon>Myxococcota</taxon>
        <taxon>Myxococcia</taxon>
        <taxon>Myxococcales</taxon>
        <taxon>Cystobacterineae</taxon>
        <taxon>Myxococcaceae</taxon>
        <taxon>Myxococcus</taxon>
    </lineage>
</organism>
<dbReference type="EMBL" id="CP004025">
    <property type="protein sequence ID" value="AGC43526.1"/>
    <property type="molecule type" value="Genomic_DNA"/>
</dbReference>
<gene>
    <name evidence="8" type="ordered locus">MYSTI_02199</name>
</gene>
<dbReference type="PANTHER" id="PTHR33204:SF29">
    <property type="entry name" value="TRANSCRIPTIONAL REGULATOR"/>
    <property type="match status" value="1"/>
</dbReference>
<dbReference type="OrthoDB" id="9800350at2"/>
<feature type="domain" description="HTH hxlR-type" evidence="6">
    <location>
        <begin position="10"/>
        <end position="109"/>
    </location>
</feature>
<dbReference type="eggNOG" id="COG1733">
    <property type="taxonomic scope" value="Bacteria"/>
</dbReference>
<keyword evidence="3" id="KW-0238">DNA-binding</keyword>
<dbReference type="PANTHER" id="PTHR33204">
    <property type="entry name" value="TRANSCRIPTIONAL REGULATOR, MARR FAMILY"/>
    <property type="match status" value="1"/>
</dbReference>
<dbReference type="GO" id="GO:0003824">
    <property type="term" value="F:catalytic activity"/>
    <property type="evidence" value="ECO:0007669"/>
    <property type="project" value="InterPro"/>
</dbReference>
<dbReference type="AlphaFoldDB" id="L7U429"/>
<dbReference type="InterPro" id="IPR036390">
    <property type="entry name" value="WH_DNA-bd_sf"/>
</dbReference>
<evidence type="ECO:0000256" key="4">
    <source>
        <dbReference type="ARBA" id="ARBA00023163"/>
    </source>
</evidence>
<dbReference type="Proteomes" id="UP000011131">
    <property type="component" value="Chromosome"/>
</dbReference>
<sequence>MVRRSTPRDCGLHAALSVIGGKWKSPILCELHHGPTRFAELKRRVFGISEKVLFEQLRELEATGVVHRTVLDPEPPKVVEYSLTPTGMALTEAVRTLVEWGRAHASHVRGFPEPIDSK</sequence>
<name>L7U429_MYXSD</name>
<dbReference type="PATRIC" id="fig|1278073.3.peg.2241"/>
<dbReference type="STRING" id="1278073.MYSTI_02199"/>
<evidence type="ECO:0000313" key="8">
    <source>
        <dbReference type="EMBL" id="AGC43526.1"/>
    </source>
</evidence>
<dbReference type="InterPro" id="IPR001150">
    <property type="entry name" value="Gly_radical"/>
</dbReference>